<comment type="caution">
    <text evidence="4">The sequence shown here is derived from an EMBL/GenBank/DDBJ whole genome shotgun (WGS) entry which is preliminary data.</text>
</comment>
<evidence type="ECO:0000256" key="2">
    <source>
        <dbReference type="SAM" id="MobiDB-lite"/>
    </source>
</evidence>
<dbReference type="NCBIfam" id="TIGR03558">
    <property type="entry name" value="oxido_grp_1"/>
    <property type="match status" value="1"/>
</dbReference>
<dbReference type="SUPFAM" id="SSF51679">
    <property type="entry name" value="Bacterial luciferase-like"/>
    <property type="match status" value="2"/>
</dbReference>
<dbReference type="Proteomes" id="UP000291949">
    <property type="component" value="Unassembled WGS sequence"/>
</dbReference>
<dbReference type="InterPro" id="IPR019949">
    <property type="entry name" value="CmoO-like"/>
</dbReference>
<dbReference type="CDD" id="cd00347">
    <property type="entry name" value="Flavin_utilizing_monoxygenases"/>
    <property type="match status" value="1"/>
</dbReference>
<accession>A0A7Z7YVG4</accession>
<protein>
    <submittedName>
        <fullName evidence="4">LLM class flavin-dependent oxidoreductase</fullName>
    </submittedName>
</protein>
<feature type="region of interest" description="Disordered" evidence="2">
    <location>
        <begin position="258"/>
        <end position="277"/>
    </location>
</feature>
<feature type="domain" description="Luciferase-like" evidence="3">
    <location>
        <begin position="1"/>
        <end position="209"/>
    </location>
</feature>
<dbReference type="InterPro" id="IPR036661">
    <property type="entry name" value="Luciferase-like_sf"/>
</dbReference>
<evidence type="ECO:0000313" key="4">
    <source>
        <dbReference type="EMBL" id="TBW76974.1"/>
    </source>
</evidence>
<dbReference type="GO" id="GO:0016705">
    <property type="term" value="F:oxidoreductase activity, acting on paired donors, with incorporation or reduction of molecular oxygen"/>
    <property type="evidence" value="ECO:0007669"/>
    <property type="project" value="InterPro"/>
</dbReference>
<dbReference type="Pfam" id="PF00296">
    <property type="entry name" value="Bac_luciferase"/>
    <property type="match status" value="1"/>
</dbReference>
<dbReference type="GO" id="GO:0005829">
    <property type="term" value="C:cytosol"/>
    <property type="evidence" value="ECO:0007669"/>
    <property type="project" value="TreeGrafter"/>
</dbReference>
<name>A0A7Z7YVG4_STACP</name>
<dbReference type="InterPro" id="IPR011251">
    <property type="entry name" value="Luciferase-like_dom"/>
</dbReference>
<sequence length="406" mass="46472">MKLSILDYVPIFEGRSAHEAFQHSVELAQRAEQLGYVRYWVAEHHQVRSVASSAPEMVMMTLLEQTSNIKIGSGGVMLPHYSPYKVAEQFKMMEARHPHRVDMAIGRSPSFNNVNAALNENKERKLDFDTQLDDLNKYLNDDIDKAHRFKTLLATPLIPTKPEMYILGMSERSAKLAGRRGLPFVIAKMGQSSSAIEEVINVYKNEFARWHGRYWKSSGDGDNRAFGRTSHGSSEEDFAGDSHRGVKDYSGEHVHEAFEEESRDHVHEASEEDSRGHVHEAFKELSGGVKPYVILATFVVTGDNEVEVEELLSALQLWLLRINYLDQPQFYPSIETAKNRVYSEREKEKLEQNKRRIIYGSPREVSRQLKDIKSLFGVDELMILPNVYGEDARFELIELLARELDI</sequence>
<dbReference type="EMBL" id="SCHC01000002">
    <property type="protein sequence ID" value="TBW76974.1"/>
    <property type="molecule type" value="Genomic_DNA"/>
</dbReference>
<proteinExistence type="predicted"/>
<dbReference type="PANTHER" id="PTHR30137">
    <property type="entry name" value="LUCIFERASE-LIKE MONOOXYGENASE"/>
    <property type="match status" value="1"/>
</dbReference>
<feature type="region of interest" description="Disordered" evidence="2">
    <location>
        <begin position="226"/>
        <end position="246"/>
    </location>
</feature>
<dbReference type="AlphaFoldDB" id="A0A7Z7YVG4"/>
<evidence type="ECO:0000259" key="3">
    <source>
        <dbReference type="Pfam" id="PF00296"/>
    </source>
</evidence>
<evidence type="ECO:0000313" key="5">
    <source>
        <dbReference type="Proteomes" id="UP000291949"/>
    </source>
</evidence>
<organism evidence="4 5">
    <name type="scientific">Staphylococcus capitis</name>
    <dbReference type="NCBI Taxonomy" id="29388"/>
    <lineage>
        <taxon>Bacteria</taxon>
        <taxon>Bacillati</taxon>
        <taxon>Bacillota</taxon>
        <taxon>Bacilli</taxon>
        <taxon>Bacillales</taxon>
        <taxon>Staphylococcaceae</taxon>
        <taxon>Staphylococcus</taxon>
    </lineage>
</organism>
<gene>
    <name evidence="4" type="ORF">EQ811_06235</name>
</gene>
<dbReference type="RefSeq" id="WP_049428224.1">
    <property type="nucleotide sequence ID" value="NZ_AP014956.1"/>
</dbReference>
<dbReference type="Gene3D" id="3.20.20.30">
    <property type="entry name" value="Luciferase-like domain"/>
    <property type="match status" value="1"/>
</dbReference>
<reference evidence="4 5" key="1">
    <citation type="journal article" date="2019" name="Sci. Transl. Med.">
        <title>Quorum sensing between bacterial species on the skin protects against epidermal injury in atopic dermatitis.</title>
        <authorList>
            <person name="Williams M.R."/>
        </authorList>
    </citation>
    <scope>NUCLEOTIDE SEQUENCE [LARGE SCALE GENOMIC DNA]</scope>
    <source>
        <strain evidence="4 5">H8</strain>
    </source>
</reference>
<dbReference type="InterPro" id="IPR050766">
    <property type="entry name" value="Bact_Lucif_Oxidored"/>
</dbReference>
<dbReference type="PANTHER" id="PTHR30137:SF19">
    <property type="entry name" value="LUCIFERASE-LIKE MONOOXYGENASE"/>
    <property type="match status" value="1"/>
</dbReference>
<comment type="similarity">
    <text evidence="1">To bacterial alkanal monooxygenase alpha and beta chains.</text>
</comment>
<evidence type="ECO:0000256" key="1">
    <source>
        <dbReference type="ARBA" id="ARBA00007789"/>
    </source>
</evidence>